<proteinExistence type="predicted"/>
<dbReference type="AlphaFoldDB" id="A0A5K1JWF9"/>
<reference evidence="1" key="1">
    <citation type="submission" date="2019-10" db="EMBL/GenBank/DDBJ databases">
        <authorList>
            <person name="Nor Muhammad N."/>
        </authorList>
    </citation>
    <scope>NUCLEOTIDE SEQUENCE</scope>
</reference>
<evidence type="ECO:0000313" key="1">
    <source>
        <dbReference type="EMBL" id="VWO96406.1"/>
    </source>
</evidence>
<protein>
    <submittedName>
        <fullName evidence="1">Polygalacturonase</fullName>
    </submittedName>
</protein>
<gene>
    <name evidence="1" type="primary">P78608</name>
</gene>
<accession>A0A5K1JWF9</accession>
<dbReference type="EMBL" id="LR725610">
    <property type="protein sequence ID" value="VWO96406.1"/>
    <property type="molecule type" value="Genomic_DNA"/>
</dbReference>
<name>A0A5K1JWF9_9APHY</name>
<organism evidence="1">
    <name type="scientific">Ganoderma boninense</name>
    <dbReference type="NCBI Taxonomy" id="34458"/>
    <lineage>
        <taxon>Eukaryota</taxon>
        <taxon>Fungi</taxon>
        <taxon>Dikarya</taxon>
        <taxon>Basidiomycota</taxon>
        <taxon>Agaricomycotina</taxon>
        <taxon>Agaricomycetes</taxon>
        <taxon>Polyporales</taxon>
        <taxon>Polyporaceae</taxon>
        <taxon>Ganoderma</taxon>
    </lineage>
</organism>
<sequence>MCTQWWKDMITPKLAQIASTGHNELYVGMLACGALVTYEKARTELMAALNGIHVAHAFAFSTKELQPALTSLFFYHFIHQVLIERMPLSRRTMATRLEQAVFIGRHTPLLHFHNEKPEGSPALALPVLTLTEYRWTHDTMRPDGLDIGLQCPKCGTLSSREGKRRVISKKEIKVVVWCRMSGCDWEETYTILTDAVEELRTGENGVWTARKFLDLSASTQ</sequence>